<accession>A0AAE3FUT7</accession>
<dbReference type="InterPro" id="IPR002744">
    <property type="entry name" value="MIP18-like"/>
</dbReference>
<dbReference type="InterPro" id="IPR034904">
    <property type="entry name" value="FSCA_dom_sf"/>
</dbReference>
<dbReference type="GO" id="GO:0003677">
    <property type="term" value="F:DNA binding"/>
    <property type="evidence" value="ECO:0007669"/>
    <property type="project" value="InterPro"/>
</dbReference>
<gene>
    <name evidence="2" type="ORF">AArcSt2_00215</name>
</gene>
<proteinExistence type="predicted"/>
<dbReference type="SUPFAM" id="SSF56349">
    <property type="entry name" value="DNA breaking-rejoining enzymes"/>
    <property type="match status" value="1"/>
</dbReference>
<dbReference type="Proteomes" id="UP001203207">
    <property type="component" value="Unassembled WGS sequence"/>
</dbReference>
<dbReference type="InterPro" id="IPR011010">
    <property type="entry name" value="DNA_brk_join_enz"/>
</dbReference>
<feature type="domain" description="MIP18 family-like" evidence="1">
    <location>
        <begin position="19"/>
        <end position="94"/>
    </location>
</feature>
<dbReference type="AlphaFoldDB" id="A0AAE3FUT7"/>
<dbReference type="Pfam" id="PF01883">
    <property type="entry name" value="FeS_assembly_P"/>
    <property type="match status" value="1"/>
</dbReference>
<comment type="caution">
    <text evidence="2">The sequence shown here is derived from an EMBL/GenBank/DDBJ whole genome shotgun (WGS) entry which is preliminary data.</text>
</comment>
<evidence type="ECO:0000259" key="1">
    <source>
        <dbReference type="Pfam" id="PF01883"/>
    </source>
</evidence>
<dbReference type="Gene3D" id="3.30.300.130">
    <property type="entry name" value="Fe-S cluster assembly (FSCA)"/>
    <property type="match status" value="1"/>
</dbReference>
<reference evidence="2" key="1">
    <citation type="journal article" date="2022" name="Syst. Appl. Microbiol.">
        <title>Natronocalculus amylovorans gen. nov., sp. nov., and Natranaeroarchaeum aerophilus sp. nov., dominant culturable amylolytic natronoarchaea from hypersaline soda lakes in southwestern Siberia.</title>
        <authorList>
            <person name="Sorokin D.Y."/>
            <person name="Elcheninov A.G."/>
            <person name="Khizhniak T.V."/>
            <person name="Koenen M."/>
            <person name="Bale N.J."/>
            <person name="Damste J.S.S."/>
            <person name="Kublanov I.V."/>
        </authorList>
    </citation>
    <scope>NUCLEOTIDE SEQUENCE</scope>
    <source>
        <strain evidence="2">AArc-St2</strain>
    </source>
</reference>
<protein>
    <submittedName>
        <fullName evidence="2">Iron-sulfur cluster assembly protein</fullName>
    </submittedName>
</protein>
<keyword evidence="3" id="KW-1185">Reference proteome</keyword>
<name>A0AAE3FUT7_9EURY</name>
<dbReference type="RefSeq" id="WP_250582146.1">
    <property type="nucleotide sequence ID" value="NZ_JAKRVX010000001.1"/>
</dbReference>
<dbReference type="SUPFAM" id="SSF117916">
    <property type="entry name" value="Fe-S cluster assembly (FSCA) domain-like"/>
    <property type="match status" value="1"/>
</dbReference>
<organism evidence="2 3">
    <name type="scientific">Natronocalculus amylovorans</name>
    <dbReference type="NCBI Taxonomy" id="2917812"/>
    <lineage>
        <taxon>Archaea</taxon>
        <taxon>Methanobacteriati</taxon>
        <taxon>Methanobacteriota</taxon>
        <taxon>Stenosarchaea group</taxon>
        <taxon>Halobacteria</taxon>
        <taxon>Halobacteriales</taxon>
        <taxon>Haloferacaceae</taxon>
        <taxon>Natronocalculus</taxon>
    </lineage>
</organism>
<dbReference type="EMBL" id="JAKRVX010000001">
    <property type="protein sequence ID" value="MCL9815360.1"/>
    <property type="molecule type" value="Genomic_DNA"/>
</dbReference>
<reference evidence="2" key="2">
    <citation type="submission" date="2022-02" db="EMBL/GenBank/DDBJ databases">
        <authorList>
            <person name="Elcheninov A.G."/>
            <person name="Sorokin D.Y."/>
            <person name="Kublanov I.V."/>
        </authorList>
    </citation>
    <scope>NUCLEOTIDE SEQUENCE</scope>
    <source>
        <strain evidence="2">AArc-St2</strain>
    </source>
</reference>
<evidence type="ECO:0000313" key="2">
    <source>
        <dbReference type="EMBL" id="MCL9815360.1"/>
    </source>
</evidence>
<evidence type="ECO:0000313" key="3">
    <source>
        <dbReference type="Proteomes" id="UP001203207"/>
    </source>
</evidence>
<sequence length="265" mass="28848">MSGADSHQRDDRSVSQPVIREALRPVLDPELDESIVDLGYIDEVVIEPTPSADRSAVTVRFTLPTAWCSPAFAWMMASDAHEAVSTLSGVETTEIILQDHMHEDEITTGINTGQPFEAVFPDADGGLEAVRASLDHKARLARQFDAVDALLKAGMTPGQIVSLTPSDITDSSGDRTHIYLQDGSFAVSAPTEPLTEYLEMANEEGCLTGDDEPLFRTPKGEPVSIEIFEQLHRRNRSAKVNVNGQGTVCEALNESRRKALGRSDD</sequence>